<sequence>MSITLTSEQGRVMDIIDSTREHVFVTGRAGTGKSTLLQEFVKGTRKSLVIAAPTGVAALAVGGQTIHSLFRIPVGLVTPQTKMYPLTDDARTLMRKIDTLVIDEVSMVRCDLLDAIDRRLRAVRGRRTDPFGGVQVVMFGDPYQLPPVLKEGVEKQWLVDNYPSPWFFDSKVWAEAGPRVVELTDVKRQDEAVFRDVLDRMRGGNMTSEDGALLNEIGARRPLPEEIITLSATNQTANEINARALAALPGKAKIAKANIDGDFGMQMPAEEQLELKPGARVMFLRNDSGMDGSRWVNGSMGTVVKVDGMVHVDLDDVPGGDPVEVKPVVWEKIQYTYDPDKNVVDADVQATFEQFPLRLAWAVTIHKSQGQTLDRAVLDFGRGAFADGQAYVAFSRIRTLDGLYLSRTLRPTDIRVDQRVVSFMRTAKDNDFLIE</sequence>
<organism evidence="2">
    <name type="scientific">freshwater metagenome</name>
    <dbReference type="NCBI Taxonomy" id="449393"/>
    <lineage>
        <taxon>unclassified sequences</taxon>
        <taxon>metagenomes</taxon>
        <taxon>ecological metagenomes</taxon>
    </lineage>
</organism>
<dbReference type="AlphaFoldDB" id="A0A6J6F6F1"/>
<dbReference type="FunFam" id="3.40.50.300:FF:001498">
    <property type="entry name" value="ATP-dependent DNA helicase"/>
    <property type="match status" value="1"/>
</dbReference>
<evidence type="ECO:0000313" key="2">
    <source>
        <dbReference type="EMBL" id="CAB4584136.1"/>
    </source>
</evidence>
<dbReference type="GO" id="GO:0006281">
    <property type="term" value="P:DNA repair"/>
    <property type="evidence" value="ECO:0007669"/>
    <property type="project" value="InterPro"/>
</dbReference>
<dbReference type="InterPro" id="IPR051055">
    <property type="entry name" value="PIF1_helicase"/>
</dbReference>
<dbReference type="CDD" id="cd18809">
    <property type="entry name" value="SF1_C_RecD"/>
    <property type="match status" value="1"/>
</dbReference>
<dbReference type="InterPro" id="IPR027417">
    <property type="entry name" value="P-loop_NTPase"/>
</dbReference>
<evidence type="ECO:0000259" key="1">
    <source>
        <dbReference type="Pfam" id="PF05970"/>
    </source>
</evidence>
<dbReference type="GO" id="GO:0000723">
    <property type="term" value="P:telomere maintenance"/>
    <property type="evidence" value="ECO:0007669"/>
    <property type="project" value="InterPro"/>
</dbReference>
<protein>
    <submittedName>
        <fullName evidence="2">Unannotated protein</fullName>
    </submittedName>
</protein>
<reference evidence="2" key="1">
    <citation type="submission" date="2020-05" db="EMBL/GenBank/DDBJ databases">
        <authorList>
            <person name="Chiriac C."/>
            <person name="Salcher M."/>
            <person name="Ghai R."/>
            <person name="Kavagutti S V."/>
        </authorList>
    </citation>
    <scope>NUCLEOTIDE SEQUENCE</scope>
</reference>
<gene>
    <name evidence="2" type="ORF">UFOPK1788_00096</name>
</gene>
<dbReference type="PANTHER" id="PTHR47642">
    <property type="entry name" value="ATP-DEPENDENT DNA HELICASE"/>
    <property type="match status" value="1"/>
</dbReference>
<dbReference type="Gene3D" id="3.40.50.300">
    <property type="entry name" value="P-loop containing nucleotide triphosphate hydrolases"/>
    <property type="match status" value="1"/>
</dbReference>
<accession>A0A6J6F6F1</accession>
<dbReference type="EMBL" id="CAEZUE010000006">
    <property type="protein sequence ID" value="CAB4584136.1"/>
    <property type="molecule type" value="Genomic_DNA"/>
</dbReference>
<proteinExistence type="predicted"/>
<dbReference type="GO" id="GO:0003678">
    <property type="term" value="F:DNA helicase activity"/>
    <property type="evidence" value="ECO:0007669"/>
    <property type="project" value="InterPro"/>
</dbReference>
<feature type="domain" description="DNA helicase Pif1-like DEAD-box helicase" evidence="1">
    <location>
        <begin position="5"/>
        <end position="207"/>
    </location>
</feature>
<dbReference type="Pfam" id="PF05970">
    <property type="entry name" value="PIF1"/>
    <property type="match status" value="1"/>
</dbReference>
<name>A0A6J6F6F1_9ZZZZ</name>
<dbReference type="InterPro" id="IPR010285">
    <property type="entry name" value="DNA_helicase_pif1-like_DEAD"/>
</dbReference>
<dbReference type="SUPFAM" id="SSF52540">
    <property type="entry name" value="P-loop containing nucleoside triphosphate hydrolases"/>
    <property type="match status" value="2"/>
</dbReference>
<dbReference type="PANTHER" id="PTHR47642:SF5">
    <property type="entry name" value="ATP-DEPENDENT DNA HELICASE"/>
    <property type="match status" value="1"/>
</dbReference>